<dbReference type="RefSeq" id="XP_071920629.1">
    <property type="nucleotide sequence ID" value="XM_072064528.1"/>
</dbReference>
<keyword evidence="2" id="KW-1185">Reference proteome</keyword>
<dbReference type="GeneID" id="140014127"/>
<dbReference type="Pfam" id="PF17921">
    <property type="entry name" value="Integrase_H2C2"/>
    <property type="match status" value="1"/>
</dbReference>
<dbReference type="InterPro" id="IPR041588">
    <property type="entry name" value="Integrase_H2C2"/>
</dbReference>
<dbReference type="InterPro" id="IPR043502">
    <property type="entry name" value="DNA/RNA_pol_sf"/>
</dbReference>
<organism evidence="2 3">
    <name type="scientific">Coffea arabica</name>
    <name type="common">Arabian coffee</name>
    <dbReference type="NCBI Taxonomy" id="13443"/>
    <lineage>
        <taxon>Eukaryota</taxon>
        <taxon>Viridiplantae</taxon>
        <taxon>Streptophyta</taxon>
        <taxon>Embryophyta</taxon>
        <taxon>Tracheophyta</taxon>
        <taxon>Spermatophyta</taxon>
        <taxon>Magnoliopsida</taxon>
        <taxon>eudicotyledons</taxon>
        <taxon>Gunneridae</taxon>
        <taxon>Pentapetalae</taxon>
        <taxon>asterids</taxon>
        <taxon>lamiids</taxon>
        <taxon>Gentianales</taxon>
        <taxon>Rubiaceae</taxon>
        <taxon>Ixoroideae</taxon>
        <taxon>Gardenieae complex</taxon>
        <taxon>Bertiereae - Coffeeae clade</taxon>
        <taxon>Coffeeae</taxon>
        <taxon>Coffea</taxon>
    </lineage>
</organism>
<gene>
    <name evidence="3" type="primary">LOC140014127</name>
</gene>
<dbReference type="PROSITE" id="PS50878">
    <property type="entry name" value="RT_POL"/>
    <property type="match status" value="1"/>
</dbReference>
<dbReference type="Gene3D" id="1.10.340.70">
    <property type="match status" value="1"/>
</dbReference>
<reference evidence="3" key="1">
    <citation type="submission" date="2025-08" db="UniProtKB">
        <authorList>
            <consortium name="RefSeq"/>
        </authorList>
    </citation>
    <scope>IDENTIFICATION</scope>
    <source>
        <tissue evidence="3">Leaves</tissue>
    </source>
</reference>
<dbReference type="Gene3D" id="3.30.420.10">
    <property type="entry name" value="Ribonuclease H-like superfamily/Ribonuclease H"/>
    <property type="match status" value="1"/>
</dbReference>
<protein>
    <recommendedName>
        <fullName evidence="1">Reverse transcriptase domain-containing protein</fullName>
    </recommendedName>
</protein>
<dbReference type="PANTHER" id="PTHR48475:SF1">
    <property type="entry name" value="RNASE H TYPE-1 DOMAIN-CONTAINING PROTEIN"/>
    <property type="match status" value="1"/>
</dbReference>
<dbReference type="InterPro" id="IPR002156">
    <property type="entry name" value="RNaseH_domain"/>
</dbReference>
<sequence length="393" mass="45135">MTTLFHDMIHKEMEVYVDDIIIKSKRAEDHLVDLEKLFERLRRYDLKLNPAKCAFGAPAGHQGQAIEDHLAENPRRDDYQPLHTYFPDEEVLFIGTAEDMNEKCSEWRLFFDGASNSFGAGIGSVLVSPEGKHYPGSAKLRFFCTNNMAEYETCIFGLKMALEMEIKDLIVFSDSDLLVHQTLKEWITRDSKIVPYHCSLLNLANKFRSLEFRHIPRARNVFADALATLSSMIQHPDELVIEPIHIHLQEKPAHCLVVEKSPDGRRWYSDIKEFLKTGSYSPEADMTAKSFLRRLSSKFFLNGEVVYKRTSTLGLLRCVDEDEAEYLMKEVHSGVCGSHMNGHLLAKKIMRTGYFWLTMEHDCVVFVRKCIKCQLHGDVMRTPPTELHGMTAP</sequence>
<dbReference type="Pfam" id="PF00078">
    <property type="entry name" value="RVT_1"/>
    <property type="match status" value="1"/>
</dbReference>
<dbReference type="CDD" id="cd09279">
    <property type="entry name" value="RNase_HI_like"/>
    <property type="match status" value="1"/>
</dbReference>
<evidence type="ECO:0000313" key="3">
    <source>
        <dbReference type="RefSeq" id="XP_071920629.1"/>
    </source>
</evidence>
<evidence type="ECO:0000313" key="2">
    <source>
        <dbReference type="Proteomes" id="UP001652660"/>
    </source>
</evidence>
<dbReference type="SUPFAM" id="SSF56672">
    <property type="entry name" value="DNA/RNA polymerases"/>
    <property type="match status" value="1"/>
</dbReference>
<feature type="domain" description="Reverse transcriptase" evidence="1">
    <location>
        <begin position="1"/>
        <end position="66"/>
    </location>
</feature>
<dbReference type="InterPro" id="IPR000477">
    <property type="entry name" value="RT_dom"/>
</dbReference>
<dbReference type="Pfam" id="PF13456">
    <property type="entry name" value="RVT_3"/>
    <property type="match status" value="1"/>
</dbReference>
<dbReference type="InterPro" id="IPR043128">
    <property type="entry name" value="Rev_trsase/Diguanyl_cyclase"/>
</dbReference>
<proteinExistence type="predicted"/>
<evidence type="ECO:0000259" key="1">
    <source>
        <dbReference type="PROSITE" id="PS50878"/>
    </source>
</evidence>
<dbReference type="Gene3D" id="3.30.70.270">
    <property type="match status" value="1"/>
</dbReference>
<dbReference type="Proteomes" id="UP001652660">
    <property type="component" value="Chromosome 9c"/>
</dbReference>
<dbReference type="PANTHER" id="PTHR48475">
    <property type="entry name" value="RIBONUCLEASE H"/>
    <property type="match status" value="1"/>
</dbReference>
<accession>A0ABM4VM68</accession>
<name>A0ABM4VM68_COFAR</name>
<dbReference type="InterPro" id="IPR036397">
    <property type="entry name" value="RNaseH_sf"/>
</dbReference>